<dbReference type="EMBL" id="QPFP01000024">
    <property type="protein sequence ID" value="TEB30187.1"/>
    <property type="molecule type" value="Genomic_DNA"/>
</dbReference>
<organism evidence="2 3">
    <name type="scientific">Coprinellus micaceus</name>
    <name type="common">Glistening ink-cap mushroom</name>
    <name type="synonym">Coprinus micaceus</name>
    <dbReference type="NCBI Taxonomy" id="71717"/>
    <lineage>
        <taxon>Eukaryota</taxon>
        <taxon>Fungi</taxon>
        <taxon>Dikarya</taxon>
        <taxon>Basidiomycota</taxon>
        <taxon>Agaricomycotina</taxon>
        <taxon>Agaricomycetes</taxon>
        <taxon>Agaricomycetidae</taxon>
        <taxon>Agaricales</taxon>
        <taxon>Agaricineae</taxon>
        <taxon>Psathyrellaceae</taxon>
        <taxon>Coprinellus</taxon>
    </lineage>
</organism>
<protein>
    <submittedName>
        <fullName evidence="2">Uncharacterized protein</fullName>
    </submittedName>
</protein>
<gene>
    <name evidence="2" type="ORF">FA13DRAFT_575154</name>
</gene>
<accession>A0A4Y7T7N2</accession>
<sequence length="201" mass="22215">MNKSQGNEALGMGLSKLPKIDKSSFMASYVKQQQRNTNVYEVEGRRYLQTWGKDDRKSGSSAVGLGTSEALERDVKRKAKEKERGNGRTRAGIETPVLKPRNPELRGREVVPEKSRSRTGGKENRVPDEARKEAGALKAGEGKGKETKKASSSKEMAWVKSVKASKDGESDSGNDTEAKDREQSKRHFKPRSDSLTPIHKG</sequence>
<feature type="region of interest" description="Disordered" evidence="1">
    <location>
        <begin position="49"/>
        <end position="201"/>
    </location>
</feature>
<dbReference type="Proteomes" id="UP000298030">
    <property type="component" value="Unassembled WGS sequence"/>
</dbReference>
<evidence type="ECO:0000313" key="2">
    <source>
        <dbReference type="EMBL" id="TEB30187.1"/>
    </source>
</evidence>
<proteinExistence type="predicted"/>
<evidence type="ECO:0000256" key="1">
    <source>
        <dbReference type="SAM" id="MobiDB-lite"/>
    </source>
</evidence>
<dbReference type="AlphaFoldDB" id="A0A4Y7T7N2"/>
<feature type="compositionally biased region" description="Basic and acidic residues" evidence="1">
    <location>
        <begin position="49"/>
        <end position="58"/>
    </location>
</feature>
<feature type="compositionally biased region" description="Basic and acidic residues" evidence="1">
    <location>
        <begin position="101"/>
        <end position="149"/>
    </location>
</feature>
<feature type="compositionally biased region" description="Basic and acidic residues" evidence="1">
    <location>
        <begin position="176"/>
        <end position="185"/>
    </location>
</feature>
<reference evidence="2 3" key="1">
    <citation type="journal article" date="2019" name="Nat. Ecol. Evol.">
        <title>Megaphylogeny resolves global patterns of mushroom evolution.</title>
        <authorList>
            <person name="Varga T."/>
            <person name="Krizsan K."/>
            <person name="Foldi C."/>
            <person name="Dima B."/>
            <person name="Sanchez-Garcia M."/>
            <person name="Sanchez-Ramirez S."/>
            <person name="Szollosi G.J."/>
            <person name="Szarkandi J.G."/>
            <person name="Papp V."/>
            <person name="Albert L."/>
            <person name="Andreopoulos W."/>
            <person name="Angelini C."/>
            <person name="Antonin V."/>
            <person name="Barry K.W."/>
            <person name="Bougher N.L."/>
            <person name="Buchanan P."/>
            <person name="Buyck B."/>
            <person name="Bense V."/>
            <person name="Catcheside P."/>
            <person name="Chovatia M."/>
            <person name="Cooper J."/>
            <person name="Damon W."/>
            <person name="Desjardin D."/>
            <person name="Finy P."/>
            <person name="Geml J."/>
            <person name="Haridas S."/>
            <person name="Hughes K."/>
            <person name="Justo A."/>
            <person name="Karasinski D."/>
            <person name="Kautmanova I."/>
            <person name="Kiss B."/>
            <person name="Kocsube S."/>
            <person name="Kotiranta H."/>
            <person name="LaButti K.M."/>
            <person name="Lechner B.E."/>
            <person name="Liimatainen K."/>
            <person name="Lipzen A."/>
            <person name="Lukacs Z."/>
            <person name="Mihaltcheva S."/>
            <person name="Morgado L.N."/>
            <person name="Niskanen T."/>
            <person name="Noordeloos M.E."/>
            <person name="Ohm R.A."/>
            <person name="Ortiz-Santana B."/>
            <person name="Ovrebo C."/>
            <person name="Racz N."/>
            <person name="Riley R."/>
            <person name="Savchenko A."/>
            <person name="Shiryaev A."/>
            <person name="Soop K."/>
            <person name="Spirin V."/>
            <person name="Szebenyi C."/>
            <person name="Tomsovsky M."/>
            <person name="Tulloss R.E."/>
            <person name="Uehling J."/>
            <person name="Grigoriev I.V."/>
            <person name="Vagvolgyi C."/>
            <person name="Papp T."/>
            <person name="Martin F.M."/>
            <person name="Miettinen O."/>
            <person name="Hibbett D.S."/>
            <person name="Nagy L.G."/>
        </authorList>
    </citation>
    <scope>NUCLEOTIDE SEQUENCE [LARGE SCALE GENOMIC DNA]</scope>
    <source>
        <strain evidence="2 3">FP101781</strain>
    </source>
</reference>
<name>A0A4Y7T7N2_COPMI</name>
<dbReference type="STRING" id="71717.A0A4Y7T7N2"/>
<comment type="caution">
    <text evidence="2">The sequence shown here is derived from an EMBL/GenBank/DDBJ whole genome shotgun (WGS) entry which is preliminary data.</text>
</comment>
<dbReference type="OrthoDB" id="2537141at2759"/>
<feature type="compositionally biased region" description="Basic and acidic residues" evidence="1">
    <location>
        <begin position="70"/>
        <end position="86"/>
    </location>
</feature>
<evidence type="ECO:0000313" key="3">
    <source>
        <dbReference type="Proteomes" id="UP000298030"/>
    </source>
</evidence>
<keyword evidence="3" id="KW-1185">Reference proteome</keyword>